<proteinExistence type="predicted"/>
<evidence type="ECO:0000313" key="1">
    <source>
        <dbReference type="EMBL" id="TRY66908.1"/>
    </source>
</evidence>
<sequence>MKTPTWARSAHIPNHKICQGHLILDSSAAEHAFSRSLTNGMETYCTAGSCALSLSEVQVGCQLNFLILFEVLSIL</sequence>
<name>A0A553NN93_9TELE</name>
<dbReference type="OrthoDB" id="741027at2759"/>
<organism evidence="1 2">
    <name type="scientific">Danionella cerebrum</name>
    <dbReference type="NCBI Taxonomy" id="2873325"/>
    <lineage>
        <taxon>Eukaryota</taxon>
        <taxon>Metazoa</taxon>
        <taxon>Chordata</taxon>
        <taxon>Craniata</taxon>
        <taxon>Vertebrata</taxon>
        <taxon>Euteleostomi</taxon>
        <taxon>Actinopterygii</taxon>
        <taxon>Neopterygii</taxon>
        <taxon>Teleostei</taxon>
        <taxon>Ostariophysi</taxon>
        <taxon>Cypriniformes</taxon>
        <taxon>Danionidae</taxon>
        <taxon>Danioninae</taxon>
        <taxon>Danionella</taxon>
    </lineage>
</organism>
<dbReference type="AlphaFoldDB" id="A0A553NN93"/>
<comment type="caution">
    <text evidence="1">The sequence shown here is derived from an EMBL/GenBank/DDBJ whole genome shotgun (WGS) entry which is preliminary data.</text>
</comment>
<dbReference type="EMBL" id="SRMA01026818">
    <property type="protein sequence ID" value="TRY66908.1"/>
    <property type="molecule type" value="Genomic_DNA"/>
</dbReference>
<keyword evidence="2" id="KW-1185">Reference proteome</keyword>
<reference evidence="1 2" key="1">
    <citation type="journal article" date="2019" name="Sci. Data">
        <title>Hybrid genome assembly and annotation of Danionella translucida.</title>
        <authorList>
            <person name="Kadobianskyi M."/>
            <person name="Schulze L."/>
            <person name="Schuelke M."/>
            <person name="Judkewitz B."/>
        </authorList>
    </citation>
    <scope>NUCLEOTIDE SEQUENCE [LARGE SCALE GENOMIC DNA]</scope>
    <source>
        <strain evidence="1 2">Bolton</strain>
    </source>
</reference>
<gene>
    <name evidence="1" type="ORF">DNTS_017008</name>
</gene>
<protein>
    <submittedName>
        <fullName evidence="1">Uncharacterized protein</fullName>
    </submittedName>
</protein>
<evidence type="ECO:0000313" key="2">
    <source>
        <dbReference type="Proteomes" id="UP000316079"/>
    </source>
</evidence>
<accession>A0A553NN93</accession>
<dbReference type="Proteomes" id="UP000316079">
    <property type="component" value="Unassembled WGS sequence"/>
</dbReference>